<name>A0A221W5I0_9PSEU</name>
<accession>A0A221W5I0</accession>
<protein>
    <submittedName>
        <fullName evidence="1">Uncharacterized protein</fullName>
    </submittedName>
</protein>
<dbReference type="KEGG" id="ahg:AHOG_17365"/>
<evidence type="ECO:0000313" key="1">
    <source>
        <dbReference type="EMBL" id="ASO21098.1"/>
    </source>
</evidence>
<reference evidence="1 2" key="1">
    <citation type="submission" date="2017-07" db="EMBL/GenBank/DDBJ databases">
        <title>Complete genome sequence of Actinoalloteichus hoggarensis DSM 45943, type strain of Actinoalloteichus hoggarensis.</title>
        <authorList>
            <person name="Ruckert C."/>
            <person name="Nouioui I."/>
            <person name="Willmese J."/>
            <person name="van Wezel G."/>
            <person name="Klenk H.-P."/>
            <person name="Kalinowski J."/>
            <person name="Zotchev S.B."/>
        </authorList>
    </citation>
    <scope>NUCLEOTIDE SEQUENCE [LARGE SCALE GENOMIC DNA]</scope>
    <source>
        <strain evidence="1 2">DSM 45943</strain>
    </source>
</reference>
<dbReference type="EMBL" id="CP022521">
    <property type="protein sequence ID" value="ASO21098.1"/>
    <property type="molecule type" value="Genomic_DNA"/>
</dbReference>
<evidence type="ECO:0000313" key="2">
    <source>
        <dbReference type="Proteomes" id="UP000204221"/>
    </source>
</evidence>
<dbReference type="AlphaFoldDB" id="A0A221W5I0"/>
<organism evidence="1 2">
    <name type="scientific">Actinoalloteichus hoggarensis</name>
    <dbReference type="NCBI Taxonomy" id="1470176"/>
    <lineage>
        <taxon>Bacteria</taxon>
        <taxon>Bacillati</taxon>
        <taxon>Actinomycetota</taxon>
        <taxon>Actinomycetes</taxon>
        <taxon>Pseudonocardiales</taxon>
        <taxon>Pseudonocardiaceae</taxon>
        <taxon>Actinoalloteichus</taxon>
    </lineage>
</organism>
<gene>
    <name evidence="1" type="ORF">AHOG_17365</name>
</gene>
<proteinExistence type="predicted"/>
<keyword evidence="2" id="KW-1185">Reference proteome</keyword>
<dbReference type="Proteomes" id="UP000204221">
    <property type="component" value="Chromosome"/>
</dbReference>
<sequence length="53" mass="5381">MTRPAPRDAFIDTAGAIELPLADAIARSLGDDTPQGARVFAASVGAAVRIALC</sequence>